<dbReference type="Gene3D" id="1.20.140.10">
    <property type="entry name" value="Butyryl-CoA Dehydrogenase, subunit A, domain 3"/>
    <property type="match status" value="1"/>
</dbReference>
<keyword evidence="11" id="KW-1185">Reference proteome</keyword>
<evidence type="ECO:0000256" key="3">
    <source>
        <dbReference type="ARBA" id="ARBA00022630"/>
    </source>
</evidence>
<comment type="cofactor">
    <cofactor evidence="1 6">
        <name>FAD</name>
        <dbReference type="ChEBI" id="CHEBI:57692"/>
    </cofactor>
</comment>
<dbReference type="Pfam" id="PF02771">
    <property type="entry name" value="Acyl-CoA_dh_N"/>
    <property type="match status" value="1"/>
</dbReference>
<dbReference type="InterPro" id="IPR009075">
    <property type="entry name" value="AcylCo_DH/oxidase_C"/>
</dbReference>
<dbReference type="Pfam" id="PF02770">
    <property type="entry name" value="Acyl-CoA_dh_M"/>
    <property type="match status" value="1"/>
</dbReference>
<gene>
    <name evidence="10" type="ORF">BU14_0104s0018</name>
</gene>
<evidence type="ECO:0000259" key="8">
    <source>
        <dbReference type="Pfam" id="PF02770"/>
    </source>
</evidence>
<evidence type="ECO:0000256" key="5">
    <source>
        <dbReference type="ARBA" id="ARBA00023002"/>
    </source>
</evidence>
<dbReference type="PROSITE" id="PS00072">
    <property type="entry name" value="ACYL_COA_DH_1"/>
    <property type="match status" value="1"/>
</dbReference>
<dbReference type="InterPro" id="IPR013786">
    <property type="entry name" value="AcylCoA_DH/ox_N"/>
</dbReference>
<evidence type="ECO:0000256" key="1">
    <source>
        <dbReference type="ARBA" id="ARBA00001974"/>
    </source>
</evidence>
<accession>A0A1X6PCT0</accession>
<dbReference type="Proteomes" id="UP000218209">
    <property type="component" value="Unassembled WGS sequence"/>
</dbReference>
<dbReference type="PANTHER" id="PTHR43884:SF12">
    <property type="entry name" value="ISOVALERYL-COA DEHYDROGENASE, MITOCHONDRIAL-RELATED"/>
    <property type="match status" value="1"/>
</dbReference>
<evidence type="ECO:0000313" key="10">
    <source>
        <dbReference type="EMBL" id="OSX78644.1"/>
    </source>
</evidence>
<evidence type="ECO:0000256" key="6">
    <source>
        <dbReference type="RuleBase" id="RU362125"/>
    </source>
</evidence>
<evidence type="ECO:0000256" key="4">
    <source>
        <dbReference type="ARBA" id="ARBA00022827"/>
    </source>
</evidence>
<evidence type="ECO:0000313" key="11">
    <source>
        <dbReference type="Proteomes" id="UP000218209"/>
    </source>
</evidence>
<dbReference type="SUPFAM" id="SSF56645">
    <property type="entry name" value="Acyl-CoA dehydrogenase NM domain-like"/>
    <property type="match status" value="1"/>
</dbReference>
<organism evidence="10 11">
    <name type="scientific">Porphyra umbilicalis</name>
    <name type="common">Purple laver</name>
    <name type="synonym">Red alga</name>
    <dbReference type="NCBI Taxonomy" id="2786"/>
    <lineage>
        <taxon>Eukaryota</taxon>
        <taxon>Rhodophyta</taxon>
        <taxon>Bangiophyceae</taxon>
        <taxon>Bangiales</taxon>
        <taxon>Bangiaceae</taxon>
        <taxon>Porphyra</taxon>
    </lineage>
</organism>
<keyword evidence="5 6" id="KW-0560">Oxidoreductase</keyword>
<dbReference type="InterPro" id="IPR006091">
    <property type="entry name" value="Acyl-CoA_Oxase/DH_mid-dom"/>
</dbReference>
<reference evidence="10 11" key="1">
    <citation type="submission" date="2017-03" db="EMBL/GenBank/DDBJ databases">
        <title>WGS assembly of Porphyra umbilicalis.</title>
        <authorList>
            <person name="Brawley S.H."/>
            <person name="Blouin N.A."/>
            <person name="Ficko-Blean E."/>
            <person name="Wheeler G.L."/>
            <person name="Lohr M."/>
            <person name="Goodson H.V."/>
            <person name="Jenkins J.W."/>
            <person name="Blaby-Haas C.E."/>
            <person name="Helliwell K.E."/>
            <person name="Chan C."/>
            <person name="Marriage T."/>
            <person name="Bhattacharya D."/>
            <person name="Klein A.S."/>
            <person name="Badis Y."/>
            <person name="Brodie J."/>
            <person name="Cao Y."/>
            <person name="Collen J."/>
            <person name="Dittami S.M."/>
            <person name="Gachon C.M."/>
            <person name="Green B.R."/>
            <person name="Karpowicz S."/>
            <person name="Kim J.W."/>
            <person name="Kudahl U."/>
            <person name="Lin S."/>
            <person name="Michel G."/>
            <person name="Mittag M."/>
            <person name="Olson B.J."/>
            <person name="Pangilinan J."/>
            <person name="Peng Y."/>
            <person name="Qiu H."/>
            <person name="Shu S."/>
            <person name="Singer J.T."/>
            <person name="Smith A.G."/>
            <person name="Sprecher B.N."/>
            <person name="Wagner V."/>
            <person name="Wang W."/>
            <person name="Wang Z.-Y."/>
            <person name="Yan J."/>
            <person name="Yarish C."/>
            <person name="Zoeuner-Riek S."/>
            <person name="Zhuang Y."/>
            <person name="Zou Y."/>
            <person name="Lindquist E.A."/>
            <person name="Grimwood J."/>
            <person name="Barry K."/>
            <person name="Rokhsar D.S."/>
            <person name="Schmutz J."/>
            <person name="Stiller J.W."/>
            <person name="Grossman A.R."/>
            <person name="Prochnik S.E."/>
        </authorList>
    </citation>
    <scope>NUCLEOTIDE SEQUENCE [LARGE SCALE GENOMIC DNA]</scope>
    <source>
        <strain evidence="10">4086291</strain>
    </source>
</reference>
<dbReference type="GO" id="GO:0006552">
    <property type="term" value="P:L-leucine catabolic process"/>
    <property type="evidence" value="ECO:0007669"/>
    <property type="project" value="TreeGrafter"/>
</dbReference>
<dbReference type="OrthoDB" id="9988775at2759"/>
<dbReference type="InterPro" id="IPR036250">
    <property type="entry name" value="AcylCo_DH-like_C"/>
</dbReference>
<dbReference type="Gene3D" id="2.40.110.10">
    <property type="entry name" value="Butyryl-CoA Dehydrogenase, subunit A, domain 2"/>
    <property type="match status" value="1"/>
</dbReference>
<dbReference type="SUPFAM" id="SSF47203">
    <property type="entry name" value="Acyl-CoA dehydrogenase C-terminal domain-like"/>
    <property type="match status" value="1"/>
</dbReference>
<dbReference type="InterPro" id="IPR006089">
    <property type="entry name" value="Acyl-CoA_DH_CS"/>
</dbReference>
<dbReference type="EMBL" id="KV918808">
    <property type="protein sequence ID" value="OSX78644.1"/>
    <property type="molecule type" value="Genomic_DNA"/>
</dbReference>
<feature type="domain" description="Acyl-CoA oxidase/dehydrogenase middle" evidence="8">
    <location>
        <begin position="51"/>
        <end position="153"/>
    </location>
</feature>
<dbReference type="FunFam" id="2.40.110.10:FF:000002">
    <property type="entry name" value="Acyl-CoA dehydrogenase fadE12"/>
    <property type="match status" value="1"/>
</dbReference>
<dbReference type="InterPro" id="IPR037069">
    <property type="entry name" value="AcylCoA_DH/ox_N_sf"/>
</dbReference>
<feature type="domain" description="Acyl-CoA dehydrogenase/oxidase C-terminal" evidence="7">
    <location>
        <begin position="165"/>
        <end position="326"/>
    </location>
</feature>
<comment type="similarity">
    <text evidence="2 6">Belongs to the acyl-CoA dehydrogenase family.</text>
</comment>
<evidence type="ECO:0000256" key="2">
    <source>
        <dbReference type="ARBA" id="ARBA00009347"/>
    </source>
</evidence>
<proteinExistence type="inferred from homology"/>
<keyword evidence="4 6" id="KW-0274">FAD</keyword>
<sequence>MEALSRAWPAAALSYGAHSNLCVNQLARHASAEAAAAYLPGLVDGSAVGGLAMSEPAAGSDVMGMTTTAAPATRGSDGAAGWVLHGAKAWCTNAPIADVLVIYAVTHPEAASKGSRLTAFAVETASAGLTVGRPLAKIGMTASPTADVHLDGVWVPASAVLGEPGGGAAVLMSGLNSERLVLAGGPLGIMEAALDVVVPYVRERRQFGVPVGSFGLMQGKVADMVTATAATRAHVYAVAAEMDAEGEEAGGDGGGGGRRRMNVEAASVILAAAEAAVAVTGEAVQALGGNGYCVEYGVGGLWADAKLYTIGAGTSEIRRTLVGKAVVGGEGGGGGDDAVWGR</sequence>
<dbReference type="Pfam" id="PF00441">
    <property type="entry name" value="Acyl-CoA_dh_1"/>
    <property type="match status" value="1"/>
</dbReference>
<keyword evidence="3 6" id="KW-0285">Flavoprotein</keyword>
<dbReference type="AlphaFoldDB" id="A0A1X6PCT0"/>
<dbReference type="InterPro" id="IPR009100">
    <property type="entry name" value="AcylCoA_DH/oxidase_NM_dom_sf"/>
</dbReference>
<protein>
    <recommendedName>
        <fullName evidence="12">Acyl-CoA dehydrogenase/oxidase C-terminal domain-containing protein</fullName>
    </recommendedName>
</protein>
<dbReference type="PANTHER" id="PTHR43884">
    <property type="entry name" value="ACYL-COA DEHYDROGENASE"/>
    <property type="match status" value="1"/>
</dbReference>
<dbReference type="GO" id="GO:0008470">
    <property type="term" value="F:3-methylbutanoyl-CoA dehydrogenase activity"/>
    <property type="evidence" value="ECO:0007669"/>
    <property type="project" value="TreeGrafter"/>
</dbReference>
<evidence type="ECO:0000259" key="9">
    <source>
        <dbReference type="Pfam" id="PF02771"/>
    </source>
</evidence>
<dbReference type="InterPro" id="IPR046373">
    <property type="entry name" value="Acyl-CoA_Oxase/DH_mid-dom_sf"/>
</dbReference>
<dbReference type="GO" id="GO:0050660">
    <property type="term" value="F:flavin adenine dinucleotide binding"/>
    <property type="evidence" value="ECO:0007669"/>
    <property type="project" value="InterPro"/>
</dbReference>
<evidence type="ECO:0008006" key="12">
    <source>
        <dbReference type="Google" id="ProtNLM"/>
    </source>
</evidence>
<evidence type="ECO:0000259" key="7">
    <source>
        <dbReference type="Pfam" id="PF00441"/>
    </source>
</evidence>
<name>A0A1X6PCT0_PORUM</name>
<dbReference type="Gene3D" id="1.10.540.10">
    <property type="entry name" value="Acyl-CoA dehydrogenase/oxidase, N-terminal domain"/>
    <property type="match status" value="1"/>
</dbReference>
<feature type="domain" description="Acyl-CoA dehydrogenase/oxidase N-terminal" evidence="9">
    <location>
        <begin position="1"/>
        <end position="45"/>
    </location>
</feature>